<gene>
    <name evidence="1" type="ORF">GGQ57_002632</name>
</gene>
<sequence length="73" mass="8549">MLWREILELTFNVKYVKKFSESIAYKYSASTYMTVGKVFEAVDMMRTATRLGYWNASGAVNYYKSIGVPSIWW</sequence>
<proteinExistence type="predicted"/>
<evidence type="ECO:0000313" key="1">
    <source>
        <dbReference type="EMBL" id="MBB4622732.1"/>
    </source>
</evidence>
<reference evidence="1 2" key="1">
    <citation type="submission" date="2020-08" db="EMBL/GenBank/DDBJ databases">
        <title>Genomic Encyclopedia of Type Strains, Phase IV (KMG-IV): sequencing the most valuable type-strain genomes for metagenomic binning, comparative biology and taxonomic classification.</title>
        <authorList>
            <person name="Goeker M."/>
        </authorList>
    </citation>
    <scope>NUCLEOTIDE SEQUENCE [LARGE SCALE GENOMIC DNA]</scope>
    <source>
        <strain evidence="1 2">DSM 102983</strain>
    </source>
</reference>
<dbReference type="Proteomes" id="UP000533637">
    <property type="component" value="Unassembled WGS sequence"/>
</dbReference>
<accession>A0ABR6KMJ2</accession>
<evidence type="ECO:0000313" key="2">
    <source>
        <dbReference type="Proteomes" id="UP000533637"/>
    </source>
</evidence>
<comment type="caution">
    <text evidence="1">The sequence shown here is derived from an EMBL/GenBank/DDBJ whole genome shotgun (WGS) entry which is preliminary data.</text>
</comment>
<organism evidence="1 2">
    <name type="scientific">Parabacteroides faecis</name>
    <dbReference type="NCBI Taxonomy" id="1217282"/>
    <lineage>
        <taxon>Bacteria</taxon>
        <taxon>Pseudomonadati</taxon>
        <taxon>Bacteroidota</taxon>
        <taxon>Bacteroidia</taxon>
        <taxon>Bacteroidales</taxon>
        <taxon>Tannerellaceae</taxon>
        <taxon>Parabacteroides</taxon>
    </lineage>
</organism>
<protein>
    <submittedName>
        <fullName evidence="1">Uncharacterized protein</fullName>
    </submittedName>
</protein>
<dbReference type="EMBL" id="JACHOC010000004">
    <property type="protein sequence ID" value="MBB4622732.1"/>
    <property type="molecule type" value="Genomic_DNA"/>
</dbReference>
<name>A0ABR6KMJ2_9BACT</name>
<keyword evidence="2" id="KW-1185">Reference proteome</keyword>